<dbReference type="EC" id="2.3.2.27" evidence="2"/>
<keyword evidence="12" id="KW-1185">Reference proteome</keyword>
<organism evidence="11 12">
    <name type="scientific">Salix dunnii</name>
    <dbReference type="NCBI Taxonomy" id="1413687"/>
    <lineage>
        <taxon>Eukaryota</taxon>
        <taxon>Viridiplantae</taxon>
        <taxon>Streptophyta</taxon>
        <taxon>Embryophyta</taxon>
        <taxon>Tracheophyta</taxon>
        <taxon>Spermatophyta</taxon>
        <taxon>Magnoliopsida</taxon>
        <taxon>eudicotyledons</taxon>
        <taxon>Gunneridae</taxon>
        <taxon>Pentapetalae</taxon>
        <taxon>rosids</taxon>
        <taxon>fabids</taxon>
        <taxon>Malpighiales</taxon>
        <taxon>Salicaceae</taxon>
        <taxon>Saliceae</taxon>
        <taxon>Salix</taxon>
    </lineage>
</organism>
<evidence type="ECO:0000256" key="3">
    <source>
        <dbReference type="ARBA" id="ARBA00022679"/>
    </source>
</evidence>
<feature type="domain" description="RING-type" evidence="10">
    <location>
        <begin position="76"/>
        <end position="117"/>
    </location>
</feature>
<dbReference type="InterPro" id="IPR013083">
    <property type="entry name" value="Znf_RING/FYVE/PHD"/>
</dbReference>
<evidence type="ECO:0000313" key="12">
    <source>
        <dbReference type="Proteomes" id="UP000657918"/>
    </source>
</evidence>
<dbReference type="Proteomes" id="UP000657918">
    <property type="component" value="Chromosome 4"/>
</dbReference>
<evidence type="ECO:0000259" key="10">
    <source>
        <dbReference type="PROSITE" id="PS50089"/>
    </source>
</evidence>
<evidence type="ECO:0000256" key="8">
    <source>
        <dbReference type="PROSITE-ProRule" id="PRU00175"/>
    </source>
</evidence>
<keyword evidence="6" id="KW-0833">Ubl conjugation pathway</keyword>
<evidence type="ECO:0000256" key="4">
    <source>
        <dbReference type="ARBA" id="ARBA00022723"/>
    </source>
</evidence>
<keyword evidence="4" id="KW-0479">Metal-binding</keyword>
<evidence type="ECO:0000256" key="9">
    <source>
        <dbReference type="SAM" id="MobiDB-lite"/>
    </source>
</evidence>
<evidence type="ECO:0000256" key="7">
    <source>
        <dbReference type="ARBA" id="ARBA00022833"/>
    </source>
</evidence>
<dbReference type="GO" id="GO:0061630">
    <property type="term" value="F:ubiquitin protein ligase activity"/>
    <property type="evidence" value="ECO:0007669"/>
    <property type="project" value="UniProtKB-EC"/>
</dbReference>
<dbReference type="SUPFAM" id="SSF57850">
    <property type="entry name" value="RING/U-box"/>
    <property type="match status" value="1"/>
</dbReference>
<name>A0A835N3Z4_9ROSI</name>
<keyword evidence="5 8" id="KW-0863">Zinc-finger</keyword>
<keyword evidence="3" id="KW-0808">Transferase</keyword>
<proteinExistence type="predicted"/>
<evidence type="ECO:0000256" key="2">
    <source>
        <dbReference type="ARBA" id="ARBA00012483"/>
    </source>
</evidence>
<comment type="catalytic activity">
    <reaction evidence="1">
        <text>S-ubiquitinyl-[E2 ubiquitin-conjugating enzyme]-L-cysteine + [acceptor protein]-L-lysine = [E2 ubiquitin-conjugating enzyme]-L-cysteine + N(6)-ubiquitinyl-[acceptor protein]-L-lysine.</text>
        <dbReference type="EC" id="2.3.2.27"/>
    </reaction>
</comment>
<dbReference type="GO" id="GO:0008270">
    <property type="term" value="F:zinc ion binding"/>
    <property type="evidence" value="ECO:0007669"/>
    <property type="project" value="UniProtKB-KW"/>
</dbReference>
<dbReference type="AlphaFoldDB" id="A0A835N3Z4"/>
<feature type="compositionally biased region" description="Polar residues" evidence="9">
    <location>
        <begin position="245"/>
        <end position="258"/>
    </location>
</feature>
<evidence type="ECO:0000256" key="6">
    <source>
        <dbReference type="ARBA" id="ARBA00022786"/>
    </source>
</evidence>
<accession>A0A835N3Z4</accession>
<dbReference type="SMART" id="SM00184">
    <property type="entry name" value="RING"/>
    <property type="match status" value="1"/>
</dbReference>
<dbReference type="FunFam" id="3.30.40.10:FF:000127">
    <property type="entry name" value="E3 ubiquitin-protein ligase RNF181"/>
    <property type="match status" value="1"/>
</dbReference>
<dbReference type="Gene3D" id="3.30.40.10">
    <property type="entry name" value="Zinc/RING finger domain, C3HC4 (zinc finger)"/>
    <property type="match status" value="1"/>
</dbReference>
<reference evidence="11 12" key="1">
    <citation type="submission" date="2020-10" db="EMBL/GenBank/DDBJ databases">
        <title>Plant Genome Project.</title>
        <authorList>
            <person name="Zhang R.-G."/>
        </authorList>
    </citation>
    <scope>NUCLEOTIDE SEQUENCE [LARGE SCALE GENOMIC DNA]</scope>
    <source>
        <strain evidence="11">FAFU-HL-1</strain>
        <tissue evidence="11">Leaf</tissue>
    </source>
</reference>
<evidence type="ECO:0000313" key="11">
    <source>
        <dbReference type="EMBL" id="KAF9684218.1"/>
    </source>
</evidence>
<gene>
    <name evidence="11" type="ORF">SADUNF_Sadunf04G0095000</name>
</gene>
<evidence type="ECO:0000256" key="1">
    <source>
        <dbReference type="ARBA" id="ARBA00000900"/>
    </source>
</evidence>
<dbReference type="EMBL" id="JADGMS010000004">
    <property type="protein sequence ID" value="KAF9684218.1"/>
    <property type="molecule type" value="Genomic_DNA"/>
</dbReference>
<dbReference type="GO" id="GO:0016567">
    <property type="term" value="P:protein ubiquitination"/>
    <property type="evidence" value="ECO:0007669"/>
    <property type="project" value="UniProtKB-ARBA"/>
</dbReference>
<keyword evidence="7" id="KW-0862">Zinc</keyword>
<comment type="caution">
    <text evidence="11">The sequence shown here is derived from an EMBL/GenBank/DDBJ whole genome shotgun (WGS) entry which is preliminary data.</text>
</comment>
<dbReference type="OrthoDB" id="8062037at2759"/>
<evidence type="ECO:0000256" key="5">
    <source>
        <dbReference type="ARBA" id="ARBA00022771"/>
    </source>
</evidence>
<sequence length="278" mass="30383">MLQDPESNSHQQPQILPGNIREIFQHALDDVFAIRAAFRNTNPDVNHNTTPRQLPASKDAIDAMPRITVQESGNDCAICFNDIGIGSELGEMPCKHGFHSGCIEQWLRIQGSCPVCRFAMPVEGGELRLSVFIKIFSDSISRLVPNYGMSYDIGSAPNSIQMIFKLDLVVFLYEPNKRTSSGLENKPKKKEEEGNSSLGATITILDAVTLGTMGGNMDAADFEGNKKHDQWYPLVITQRKDDKAATTSSNPAARSASSIKGPDAAAVHRIPNNSPPPF</sequence>
<protein>
    <recommendedName>
        <fullName evidence="2">RING-type E3 ubiquitin transferase</fullName>
        <ecNumber evidence="2">2.3.2.27</ecNumber>
    </recommendedName>
</protein>
<dbReference type="PANTHER" id="PTHR15710">
    <property type="entry name" value="E3 UBIQUITIN-PROTEIN LIGASE PRAJA"/>
    <property type="match status" value="1"/>
</dbReference>
<dbReference type="Pfam" id="PF13639">
    <property type="entry name" value="zf-RING_2"/>
    <property type="match status" value="1"/>
</dbReference>
<dbReference type="PROSITE" id="PS50089">
    <property type="entry name" value="ZF_RING_2"/>
    <property type="match status" value="1"/>
</dbReference>
<feature type="region of interest" description="Disordered" evidence="9">
    <location>
        <begin position="240"/>
        <end position="278"/>
    </location>
</feature>
<dbReference type="GO" id="GO:0005737">
    <property type="term" value="C:cytoplasm"/>
    <property type="evidence" value="ECO:0007669"/>
    <property type="project" value="TreeGrafter"/>
</dbReference>
<dbReference type="InterPro" id="IPR001841">
    <property type="entry name" value="Znf_RING"/>
</dbReference>
<dbReference type="PANTHER" id="PTHR15710:SF45">
    <property type="entry name" value="RING-TYPE DOMAIN-CONTAINING PROTEIN"/>
    <property type="match status" value="1"/>
</dbReference>